<keyword evidence="3" id="KW-0805">Transcription regulation</keyword>
<dbReference type="GO" id="GO:0005634">
    <property type="term" value="C:nucleus"/>
    <property type="evidence" value="ECO:0007669"/>
    <property type="project" value="UniProtKB-SubCell"/>
</dbReference>
<dbReference type="Pfam" id="PF00249">
    <property type="entry name" value="Myb_DNA-binding"/>
    <property type="match status" value="2"/>
</dbReference>
<feature type="domain" description="HTH myb-type" evidence="9">
    <location>
        <begin position="7"/>
        <end position="56"/>
    </location>
</feature>
<dbReference type="CDD" id="cd00167">
    <property type="entry name" value="SANT"/>
    <property type="match status" value="2"/>
</dbReference>
<evidence type="ECO:0000259" key="8">
    <source>
        <dbReference type="PROSITE" id="PS50090"/>
    </source>
</evidence>
<evidence type="ECO:0000256" key="5">
    <source>
        <dbReference type="ARBA" id="ARBA00023159"/>
    </source>
</evidence>
<evidence type="ECO:0000256" key="3">
    <source>
        <dbReference type="ARBA" id="ARBA00023015"/>
    </source>
</evidence>
<evidence type="ECO:0000313" key="11">
    <source>
        <dbReference type="Proteomes" id="UP001497480"/>
    </source>
</evidence>
<keyword evidence="6" id="KW-0804">Transcription</keyword>
<dbReference type="PANTHER" id="PTHR47999">
    <property type="entry name" value="TRANSCRIPTION FACTOR MYB8-RELATED-RELATED"/>
    <property type="match status" value="1"/>
</dbReference>
<dbReference type="GO" id="GO:0080090">
    <property type="term" value="P:regulation of primary metabolic process"/>
    <property type="evidence" value="ECO:0007669"/>
    <property type="project" value="UniProtKB-ARBA"/>
</dbReference>
<dbReference type="SMART" id="SM00717">
    <property type="entry name" value="SANT"/>
    <property type="match status" value="2"/>
</dbReference>
<keyword evidence="5" id="KW-0010">Activator</keyword>
<dbReference type="InterPro" id="IPR017930">
    <property type="entry name" value="Myb_dom"/>
</dbReference>
<dbReference type="EMBL" id="CAXHTB010000015">
    <property type="protein sequence ID" value="CAL0321737.1"/>
    <property type="molecule type" value="Genomic_DNA"/>
</dbReference>
<dbReference type="GO" id="GO:0003677">
    <property type="term" value="F:DNA binding"/>
    <property type="evidence" value="ECO:0007669"/>
    <property type="project" value="UniProtKB-KW"/>
</dbReference>
<dbReference type="PROSITE" id="PS50090">
    <property type="entry name" value="MYB_LIKE"/>
    <property type="match status" value="2"/>
</dbReference>
<comment type="caution">
    <text evidence="10">The sequence shown here is derived from an EMBL/GenBank/DDBJ whole genome shotgun (WGS) entry which is preliminary data.</text>
</comment>
<keyword evidence="4" id="KW-0238">DNA-binding</keyword>
<dbReference type="Proteomes" id="UP001497480">
    <property type="component" value="Unassembled WGS sequence"/>
</dbReference>
<name>A0AAV1XKP9_LUPLU</name>
<evidence type="ECO:0000259" key="9">
    <source>
        <dbReference type="PROSITE" id="PS51294"/>
    </source>
</evidence>
<keyword evidence="11" id="KW-1185">Reference proteome</keyword>
<dbReference type="InterPro" id="IPR001005">
    <property type="entry name" value="SANT/Myb"/>
</dbReference>
<dbReference type="PROSITE" id="PS51294">
    <property type="entry name" value="HTH_MYB"/>
    <property type="match status" value="2"/>
</dbReference>
<dbReference type="InterPro" id="IPR009057">
    <property type="entry name" value="Homeodomain-like_sf"/>
</dbReference>
<evidence type="ECO:0000256" key="1">
    <source>
        <dbReference type="ARBA" id="ARBA00004123"/>
    </source>
</evidence>
<sequence>MARSLGVRKGAWNHLEDELLRACVQQYGEGKWHLVPKRAGLNRCRKSCRLRWFNYLNPKIKRGEFTEDEIDLMLRLHRLLGNRWSLIAGRLPGRTPNDVKNYWNSYIRKKESSHHHKQNINSRPKEIIMEPHVVIKPKPQTLSTTRSCLKGKMIREDQSGIKQCTTNQLCDAASLECINIFSDKWWENMLEDMKSNEANNLDEHGGGDFVLDDQIWDDVLVDINWWDL</sequence>
<dbReference type="FunFam" id="1.10.10.60:FF:000218">
    <property type="entry name" value="Myb transcription factor"/>
    <property type="match status" value="1"/>
</dbReference>
<protein>
    <submittedName>
        <fullName evidence="10">Uncharacterized protein</fullName>
    </submittedName>
</protein>
<dbReference type="SUPFAM" id="SSF46689">
    <property type="entry name" value="Homeodomain-like"/>
    <property type="match status" value="1"/>
</dbReference>
<dbReference type="InterPro" id="IPR015495">
    <property type="entry name" value="Myb_TF_plants"/>
</dbReference>
<reference evidence="10 11" key="1">
    <citation type="submission" date="2024-03" db="EMBL/GenBank/DDBJ databases">
        <authorList>
            <person name="Martinez-Hernandez J."/>
        </authorList>
    </citation>
    <scope>NUCLEOTIDE SEQUENCE [LARGE SCALE GENOMIC DNA]</scope>
</reference>
<evidence type="ECO:0000256" key="6">
    <source>
        <dbReference type="ARBA" id="ARBA00023163"/>
    </source>
</evidence>
<organism evidence="10 11">
    <name type="scientific">Lupinus luteus</name>
    <name type="common">European yellow lupine</name>
    <dbReference type="NCBI Taxonomy" id="3873"/>
    <lineage>
        <taxon>Eukaryota</taxon>
        <taxon>Viridiplantae</taxon>
        <taxon>Streptophyta</taxon>
        <taxon>Embryophyta</taxon>
        <taxon>Tracheophyta</taxon>
        <taxon>Spermatophyta</taxon>
        <taxon>Magnoliopsida</taxon>
        <taxon>eudicotyledons</taxon>
        <taxon>Gunneridae</taxon>
        <taxon>Pentapetalae</taxon>
        <taxon>rosids</taxon>
        <taxon>fabids</taxon>
        <taxon>Fabales</taxon>
        <taxon>Fabaceae</taxon>
        <taxon>Papilionoideae</taxon>
        <taxon>50 kb inversion clade</taxon>
        <taxon>genistoids sensu lato</taxon>
        <taxon>core genistoids</taxon>
        <taxon>Genisteae</taxon>
        <taxon>Lupinus</taxon>
    </lineage>
</organism>
<dbReference type="PANTHER" id="PTHR47999:SF24">
    <property type="entry name" value="TRANSCRIPTION FACTOR MYB90"/>
    <property type="match status" value="1"/>
</dbReference>
<proteinExistence type="predicted"/>
<feature type="domain" description="HTH myb-type" evidence="9">
    <location>
        <begin position="57"/>
        <end position="111"/>
    </location>
</feature>
<evidence type="ECO:0000313" key="10">
    <source>
        <dbReference type="EMBL" id="CAL0321737.1"/>
    </source>
</evidence>
<evidence type="ECO:0000256" key="7">
    <source>
        <dbReference type="ARBA" id="ARBA00023242"/>
    </source>
</evidence>
<keyword evidence="7" id="KW-0539">Nucleus</keyword>
<dbReference type="AlphaFoldDB" id="A0AAV1XKP9"/>
<feature type="domain" description="Myb-like" evidence="8">
    <location>
        <begin position="4"/>
        <end position="56"/>
    </location>
</feature>
<accession>A0AAV1XKP9</accession>
<evidence type="ECO:0000256" key="4">
    <source>
        <dbReference type="ARBA" id="ARBA00023125"/>
    </source>
</evidence>
<feature type="domain" description="Myb-like" evidence="8">
    <location>
        <begin position="57"/>
        <end position="107"/>
    </location>
</feature>
<comment type="subcellular location">
    <subcellularLocation>
        <location evidence="1">Nucleus</location>
    </subcellularLocation>
</comment>
<gene>
    <name evidence="10" type="ORF">LLUT_LOCUS22797</name>
</gene>
<evidence type="ECO:0000256" key="2">
    <source>
        <dbReference type="ARBA" id="ARBA00022737"/>
    </source>
</evidence>
<dbReference type="Gene3D" id="1.10.10.60">
    <property type="entry name" value="Homeodomain-like"/>
    <property type="match status" value="2"/>
</dbReference>
<keyword evidence="2" id="KW-0677">Repeat</keyword>